<dbReference type="Gene3D" id="3.30.420.270">
    <property type="match status" value="1"/>
</dbReference>
<dbReference type="Pfam" id="PF02472">
    <property type="entry name" value="ExbD"/>
    <property type="match status" value="1"/>
</dbReference>
<dbReference type="OrthoDB" id="9798629at2"/>
<dbReference type="Proteomes" id="UP000194003">
    <property type="component" value="Unassembled WGS sequence"/>
</dbReference>
<keyword evidence="8 12" id="KW-0812">Transmembrane</keyword>
<evidence type="ECO:0000256" key="12">
    <source>
        <dbReference type="RuleBase" id="RU003879"/>
    </source>
</evidence>
<dbReference type="GO" id="GO:0005886">
    <property type="term" value="C:plasma membrane"/>
    <property type="evidence" value="ECO:0007669"/>
    <property type="project" value="UniProtKB-SubCell"/>
</dbReference>
<dbReference type="GO" id="GO:0015031">
    <property type="term" value="P:protein transport"/>
    <property type="evidence" value="ECO:0007669"/>
    <property type="project" value="UniProtKB-KW"/>
</dbReference>
<evidence type="ECO:0000256" key="4">
    <source>
        <dbReference type="ARBA" id="ARBA00011471"/>
    </source>
</evidence>
<evidence type="ECO:0000256" key="3">
    <source>
        <dbReference type="ARBA" id="ARBA00005811"/>
    </source>
</evidence>
<keyword evidence="11 13" id="KW-0472">Membrane</keyword>
<dbReference type="EMBL" id="LVJN01000015">
    <property type="protein sequence ID" value="OSM07103.1"/>
    <property type="molecule type" value="Genomic_DNA"/>
</dbReference>
<evidence type="ECO:0000313" key="14">
    <source>
        <dbReference type="EMBL" id="OSM07103.1"/>
    </source>
</evidence>
<reference evidence="14 15" key="1">
    <citation type="journal article" date="2016" name="BMC Genomics">
        <title>Combined genomic and structural analyses of a cultured magnetotactic bacterium reveals its niche adaptation to a dynamic environment.</title>
        <authorList>
            <person name="Araujo A.C."/>
            <person name="Morillo V."/>
            <person name="Cypriano J."/>
            <person name="Teixeira L.C."/>
            <person name="Leao P."/>
            <person name="Lyra S."/>
            <person name="Almeida L.G."/>
            <person name="Bazylinski D.A."/>
            <person name="Vasconcellos A.T."/>
            <person name="Abreu F."/>
            <person name="Lins U."/>
        </authorList>
    </citation>
    <scope>NUCLEOTIDE SEQUENCE [LARGE SCALE GENOMIC DNA]</scope>
    <source>
        <strain evidence="14 15">IT-1</strain>
    </source>
</reference>
<keyword evidence="7" id="KW-0997">Cell inner membrane</keyword>
<accession>A0A1Y2K8P8</accession>
<comment type="subcellular location">
    <subcellularLocation>
        <location evidence="2">Cell inner membrane</location>
        <topology evidence="2">Single-pass type II membrane protein</topology>
    </subcellularLocation>
    <subcellularLocation>
        <location evidence="12">Cell membrane</location>
        <topology evidence="12">Single-pass type II membrane protein</topology>
    </subcellularLocation>
</comment>
<comment type="subunit">
    <text evidence="4">The accessory proteins ExbB and ExbD seem to form a complex with TonB.</text>
</comment>
<evidence type="ECO:0000256" key="1">
    <source>
        <dbReference type="ARBA" id="ARBA00003540"/>
    </source>
</evidence>
<comment type="caution">
    <text evidence="14">The sequence shown here is derived from an EMBL/GenBank/DDBJ whole genome shotgun (WGS) entry which is preliminary data.</text>
</comment>
<dbReference type="InterPro" id="IPR003400">
    <property type="entry name" value="ExbD"/>
</dbReference>
<evidence type="ECO:0000256" key="5">
    <source>
        <dbReference type="ARBA" id="ARBA00022448"/>
    </source>
</evidence>
<keyword evidence="10 13" id="KW-1133">Transmembrane helix</keyword>
<comment type="function">
    <text evidence="1">Involved in the TonB-dependent energy-dependent transport of various receptor-bound substrates.</text>
</comment>
<feature type="transmembrane region" description="Helical" evidence="13">
    <location>
        <begin position="24"/>
        <end position="43"/>
    </location>
</feature>
<gene>
    <name evidence="14" type="ORF">MAIT1_03987</name>
</gene>
<evidence type="ECO:0000256" key="6">
    <source>
        <dbReference type="ARBA" id="ARBA00022475"/>
    </source>
</evidence>
<sequence>MAGSSSSGGGDFDAPLAEINVTPLVDVMLVLLVIFIVAAPLMAQALKVDLPRAAAPSDAEPHVIALVAKADGVTLLDDVVIESEALEAALKARFADNPQAVLRLGADAAIAYEEVARLLSIAQRAGIRRIAFATRAAP</sequence>
<dbReference type="STRING" id="1434232.MAIT1_03987"/>
<keyword evidence="15" id="KW-1185">Reference proteome</keyword>
<keyword evidence="9 12" id="KW-0653">Protein transport</keyword>
<evidence type="ECO:0000256" key="10">
    <source>
        <dbReference type="ARBA" id="ARBA00022989"/>
    </source>
</evidence>
<dbReference type="PANTHER" id="PTHR30558:SF12">
    <property type="entry name" value="BIOPOLYMER TRANSPORT PROTEIN EXBD"/>
    <property type="match status" value="1"/>
</dbReference>
<dbReference type="RefSeq" id="WP_085441059.1">
    <property type="nucleotide sequence ID" value="NZ_LVJN01000015.1"/>
</dbReference>
<keyword evidence="6" id="KW-1003">Cell membrane</keyword>
<name>A0A1Y2K8P8_9PROT</name>
<dbReference type="AlphaFoldDB" id="A0A1Y2K8P8"/>
<evidence type="ECO:0000256" key="7">
    <source>
        <dbReference type="ARBA" id="ARBA00022519"/>
    </source>
</evidence>
<dbReference type="GO" id="GO:0022857">
    <property type="term" value="F:transmembrane transporter activity"/>
    <property type="evidence" value="ECO:0007669"/>
    <property type="project" value="InterPro"/>
</dbReference>
<protein>
    <submittedName>
        <fullName evidence="14">Putative Biopolymer transport protein ExbD/TolR</fullName>
    </submittedName>
</protein>
<evidence type="ECO:0000256" key="9">
    <source>
        <dbReference type="ARBA" id="ARBA00022927"/>
    </source>
</evidence>
<proteinExistence type="inferred from homology"/>
<keyword evidence="5 12" id="KW-0813">Transport</keyword>
<dbReference type="PANTHER" id="PTHR30558">
    <property type="entry name" value="EXBD MEMBRANE COMPONENT OF PMF-DRIVEN MACROMOLECULE IMPORT SYSTEM"/>
    <property type="match status" value="1"/>
</dbReference>
<evidence type="ECO:0000256" key="13">
    <source>
        <dbReference type="SAM" id="Phobius"/>
    </source>
</evidence>
<evidence type="ECO:0000256" key="11">
    <source>
        <dbReference type="ARBA" id="ARBA00023136"/>
    </source>
</evidence>
<organism evidence="14 15">
    <name type="scientific">Magnetofaba australis IT-1</name>
    <dbReference type="NCBI Taxonomy" id="1434232"/>
    <lineage>
        <taxon>Bacteria</taxon>
        <taxon>Pseudomonadati</taxon>
        <taxon>Pseudomonadota</taxon>
        <taxon>Magnetococcia</taxon>
        <taxon>Magnetococcales</taxon>
        <taxon>Magnetococcaceae</taxon>
        <taxon>Magnetofaba</taxon>
    </lineage>
</organism>
<comment type="similarity">
    <text evidence="3 12">Belongs to the ExbD/TolR family.</text>
</comment>
<evidence type="ECO:0000256" key="2">
    <source>
        <dbReference type="ARBA" id="ARBA00004249"/>
    </source>
</evidence>
<evidence type="ECO:0000256" key="8">
    <source>
        <dbReference type="ARBA" id="ARBA00022692"/>
    </source>
</evidence>
<evidence type="ECO:0000313" key="15">
    <source>
        <dbReference type="Proteomes" id="UP000194003"/>
    </source>
</evidence>